<gene>
    <name evidence="1" type="ORF">CQW29_20435</name>
</gene>
<dbReference type="GO" id="GO:0019534">
    <property type="term" value="F:toxin transmembrane transporter activity"/>
    <property type="evidence" value="ECO:0007669"/>
    <property type="project" value="InterPro"/>
</dbReference>
<dbReference type="GO" id="GO:0043213">
    <property type="term" value="P:bacteriocin transport"/>
    <property type="evidence" value="ECO:0007669"/>
    <property type="project" value="InterPro"/>
</dbReference>
<dbReference type="GO" id="GO:0016020">
    <property type="term" value="C:membrane"/>
    <property type="evidence" value="ECO:0007669"/>
    <property type="project" value="InterPro"/>
</dbReference>
<proteinExistence type="predicted"/>
<evidence type="ECO:0000313" key="1">
    <source>
        <dbReference type="EMBL" id="PRD13679.1"/>
    </source>
</evidence>
<name>A0A2S9I7A8_9GAMM</name>
<dbReference type="RefSeq" id="WP_105594637.1">
    <property type="nucleotide sequence ID" value="NZ_PDET01000017.1"/>
</dbReference>
<dbReference type="Proteomes" id="UP000239181">
    <property type="component" value="Unassembled WGS sequence"/>
</dbReference>
<organism evidence="1 2">
    <name type="scientific">Pantoea coffeiphila</name>
    <dbReference type="NCBI Taxonomy" id="1465635"/>
    <lineage>
        <taxon>Bacteria</taxon>
        <taxon>Pseudomonadati</taxon>
        <taxon>Pseudomonadota</taxon>
        <taxon>Gammaproteobacteria</taxon>
        <taxon>Enterobacterales</taxon>
        <taxon>Erwiniaceae</taxon>
        <taxon>Pantoea</taxon>
    </lineage>
</organism>
<accession>A0A2S9I7A8</accession>
<dbReference type="Pfam" id="PF06519">
    <property type="entry name" value="TolA"/>
    <property type="match status" value="1"/>
</dbReference>
<evidence type="ECO:0000313" key="2">
    <source>
        <dbReference type="Proteomes" id="UP000239181"/>
    </source>
</evidence>
<comment type="caution">
    <text evidence="1">The sequence shown here is derived from an EMBL/GenBank/DDBJ whole genome shotgun (WGS) entry which is preliminary data.</text>
</comment>
<keyword evidence="2" id="KW-1185">Reference proteome</keyword>
<dbReference type="Gene3D" id="3.30.1150.10">
    <property type="match status" value="1"/>
</dbReference>
<dbReference type="OrthoDB" id="6545508at2"/>
<dbReference type="EMBL" id="PDET01000017">
    <property type="protein sequence ID" value="PRD13679.1"/>
    <property type="molecule type" value="Genomic_DNA"/>
</dbReference>
<dbReference type="InterPro" id="IPR014161">
    <property type="entry name" value="Tol-Pal_TolA"/>
</dbReference>
<protein>
    <submittedName>
        <fullName evidence="1">Uncharacterized protein</fullName>
    </submittedName>
</protein>
<dbReference type="AlphaFoldDB" id="A0A2S9I7A8"/>
<dbReference type="SUPFAM" id="SSF74653">
    <property type="entry name" value="TolA/TonB C-terminal domain"/>
    <property type="match status" value="1"/>
</dbReference>
<reference evidence="1 2" key="1">
    <citation type="submission" date="2017-10" db="EMBL/GenBank/DDBJ databases">
        <title>Draft genome of two endophytic bacteria isolated from 'guarana' Paullinia cupana (Mart.) Ducke.</title>
        <authorList>
            <person name="Siqueira K.A."/>
            <person name="Liotti R.G."/>
            <person name="Mendes T.A."/>
            <person name="Soares M.A."/>
        </authorList>
    </citation>
    <scope>NUCLEOTIDE SEQUENCE [LARGE SCALE GENOMIC DNA]</scope>
    <source>
        <strain evidence="1 2">342</strain>
    </source>
</reference>
<sequence length="69" mass="7886">MSKLTPKRKECRLHIHFAEDGTVIKAYTTSGNKENCEALLSAVSKTKFSKFTNPVIYHDFRRSHLSMQG</sequence>